<evidence type="ECO:0000313" key="2">
    <source>
        <dbReference type="EMBL" id="KAF9545049.1"/>
    </source>
</evidence>
<organism evidence="2 3">
    <name type="scientific">Mortierella hygrophila</name>
    <dbReference type="NCBI Taxonomy" id="979708"/>
    <lineage>
        <taxon>Eukaryota</taxon>
        <taxon>Fungi</taxon>
        <taxon>Fungi incertae sedis</taxon>
        <taxon>Mucoromycota</taxon>
        <taxon>Mortierellomycotina</taxon>
        <taxon>Mortierellomycetes</taxon>
        <taxon>Mortierellales</taxon>
        <taxon>Mortierellaceae</taxon>
        <taxon>Mortierella</taxon>
    </lineage>
</organism>
<comment type="caution">
    <text evidence="2">The sequence shown here is derived from an EMBL/GenBank/DDBJ whole genome shotgun (WGS) entry which is preliminary data.</text>
</comment>
<reference evidence="2" key="1">
    <citation type="journal article" date="2020" name="Fungal Divers.">
        <title>Resolving the Mortierellaceae phylogeny through synthesis of multi-gene phylogenetics and phylogenomics.</title>
        <authorList>
            <person name="Vandepol N."/>
            <person name="Liber J."/>
            <person name="Desiro A."/>
            <person name="Na H."/>
            <person name="Kennedy M."/>
            <person name="Barry K."/>
            <person name="Grigoriev I.V."/>
            <person name="Miller A.N."/>
            <person name="O'Donnell K."/>
            <person name="Stajich J.E."/>
            <person name="Bonito G."/>
        </authorList>
    </citation>
    <scope>NUCLEOTIDE SEQUENCE</scope>
    <source>
        <strain evidence="2">NRRL 2591</strain>
    </source>
</reference>
<proteinExistence type="predicted"/>
<feature type="compositionally biased region" description="Polar residues" evidence="1">
    <location>
        <begin position="67"/>
        <end position="80"/>
    </location>
</feature>
<evidence type="ECO:0000313" key="3">
    <source>
        <dbReference type="Proteomes" id="UP000723463"/>
    </source>
</evidence>
<sequence>MDRTEAVIIDLTSGAELKNSVVHQVDTASPVTQPHYHEISMVELQAPRVNSSTSHDLFDEMEPYFKSQNRNKSQAHTAPSTYVVGKKE</sequence>
<dbReference type="EMBL" id="JAAAXW010000079">
    <property type="protein sequence ID" value="KAF9545049.1"/>
    <property type="molecule type" value="Genomic_DNA"/>
</dbReference>
<accession>A0A9P6F7X6</accession>
<feature type="region of interest" description="Disordered" evidence="1">
    <location>
        <begin position="67"/>
        <end position="88"/>
    </location>
</feature>
<protein>
    <submittedName>
        <fullName evidence="2">Uncharacterized protein</fullName>
    </submittedName>
</protein>
<name>A0A9P6F7X6_9FUNG</name>
<keyword evidence="3" id="KW-1185">Reference proteome</keyword>
<dbReference type="AlphaFoldDB" id="A0A9P6F7X6"/>
<evidence type="ECO:0000256" key="1">
    <source>
        <dbReference type="SAM" id="MobiDB-lite"/>
    </source>
</evidence>
<gene>
    <name evidence="2" type="ORF">EC957_011290</name>
</gene>
<dbReference type="Proteomes" id="UP000723463">
    <property type="component" value="Unassembled WGS sequence"/>
</dbReference>